<accession>A0A0D2WJL3</accession>
<evidence type="ECO:0000259" key="9">
    <source>
        <dbReference type="PROSITE" id="PS51195"/>
    </source>
</evidence>
<reference evidence="11" key="1">
    <citation type="submission" date="2011-02" db="EMBL/GenBank/DDBJ databases">
        <title>The Genome Sequence of Capsaspora owczarzaki ATCC 30864.</title>
        <authorList>
            <person name="Russ C."/>
            <person name="Cuomo C."/>
            <person name="Burger G."/>
            <person name="Gray M.W."/>
            <person name="Holland P.W.H."/>
            <person name="King N."/>
            <person name="Lang F.B.F."/>
            <person name="Roger A.J."/>
            <person name="Ruiz-Trillo I."/>
            <person name="Young S.K."/>
            <person name="Zeng Q."/>
            <person name="Gargeya S."/>
            <person name="Alvarado L."/>
            <person name="Berlin A."/>
            <person name="Chapman S.B."/>
            <person name="Chen Z."/>
            <person name="Freedman E."/>
            <person name="Gellesch M."/>
            <person name="Goldberg J."/>
            <person name="Griggs A."/>
            <person name="Gujja S."/>
            <person name="Heilman E."/>
            <person name="Heiman D."/>
            <person name="Howarth C."/>
            <person name="Mehta T."/>
            <person name="Neiman D."/>
            <person name="Pearson M."/>
            <person name="Roberts A."/>
            <person name="Saif S."/>
            <person name="Shea T."/>
            <person name="Shenoy N."/>
            <person name="Sisk P."/>
            <person name="Stolte C."/>
            <person name="Sykes S."/>
            <person name="White J."/>
            <person name="Yandava C."/>
            <person name="Haas B."/>
            <person name="Nusbaum C."/>
            <person name="Birren B."/>
        </authorList>
    </citation>
    <scope>NUCLEOTIDE SEQUENCE</scope>
    <source>
        <strain evidence="11">ATCC 30864</strain>
    </source>
</reference>
<dbReference type="GO" id="GO:0003676">
    <property type="term" value="F:nucleic acid binding"/>
    <property type="evidence" value="ECO:0007669"/>
    <property type="project" value="InterPro"/>
</dbReference>
<proteinExistence type="predicted"/>
<evidence type="ECO:0000256" key="5">
    <source>
        <dbReference type="PROSITE-ProRule" id="PRU00552"/>
    </source>
</evidence>
<feature type="region of interest" description="Disordered" evidence="6">
    <location>
        <begin position="92"/>
        <end position="220"/>
    </location>
</feature>
<dbReference type="Pfam" id="PF00270">
    <property type="entry name" value="DEAD"/>
    <property type="match status" value="1"/>
</dbReference>
<dbReference type="RefSeq" id="XP_004364477.1">
    <property type="nucleotide sequence ID" value="XM_004364420.2"/>
</dbReference>
<evidence type="ECO:0000259" key="8">
    <source>
        <dbReference type="PROSITE" id="PS51194"/>
    </source>
</evidence>
<dbReference type="InterPro" id="IPR027417">
    <property type="entry name" value="P-loop_NTPase"/>
</dbReference>
<dbReference type="Gene3D" id="3.40.50.300">
    <property type="entry name" value="P-loop containing nucleotide triphosphate hydrolases"/>
    <property type="match status" value="2"/>
</dbReference>
<dbReference type="InterPro" id="IPR001650">
    <property type="entry name" value="Helicase_C-like"/>
</dbReference>
<feature type="domain" description="Helicase ATP-binding" evidence="7">
    <location>
        <begin position="384"/>
        <end position="562"/>
    </location>
</feature>
<dbReference type="OMA" id="NDESNAH"/>
<feature type="short sequence motif" description="Q motif" evidence="5">
    <location>
        <begin position="353"/>
        <end position="381"/>
    </location>
</feature>
<protein>
    <submittedName>
        <fullName evidence="10">Uncharacterized protein</fullName>
    </submittedName>
</protein>
<dbReference type="SUPFAM" id="SSF52540">
    <property type="entry name" value="P-loop containing nucleoside triphosphate hydrolases"/>
    <property type="match status" value="1"/>
</dbReference>
<dbReference type="InterPro" id="IPR014001">
    <property type="entry name" value="Helicase_ATP-bd"/>
</dbReference>
<dbReference type="InterPro" id="IPR014014">
    <property type="entry name" value="RNA_helicase_DEAD_Q_motif"/>
</dbReference>
<feature type="compositionally biased region" description="Basic and acidic residues" evidence="6">
    <location>
        <begin position="107"/>
        <end position="171"/>
    </location>
</feature>
<evidence type="ECO:0000256" key="1">
    <source>
        <dbReference type="ARBA" id="ARBA00022741"/>
    </source>
</evidence>
<organism evidence="10 11">
    <name type="scientific">Capsaspora owczarzaki (strain ATCC 30864)</name>
    <dbReference type="NCBI Taxonomy" id="595528"/>
    <lineage>
        <taxon>Eukaryota</taxon>
        <taxon>Filasterea</taxon>
        <taxon>Capsaspora</taxon>
    </lineage>
</organism>
<dbReference type="PANTHER" id="PTHR47960">
    <property type="entry name" value="DEAD-BOX ATP-DEPENDENT RNA HELICASE 50"/>
    <property type="match status" value="1"/>
</dbReference>
<dbReference type="InterPro" id="IPR011545">
    <property type="entry name" value="DEAD/DEAH_box_helicase_dom"/>
</dbReference>
<dbReference type="EMBL" id="KE346361">
    <property type="protein sequence ID" value="KJE90275.1"/>
    <property type="molecule type" value="Genomic_DNA"/>
</dbReference>
<dbReference type="CDD" id="cd00268">
    <property type="entry name" value="DEADc"/>
    <property type="match status" value="1"/>
</dbReference>
<keyword evidence="2" id="KW-0378">Hydrolase</keyword>
<dbReference type="SMART" id="SM00490">
    <property type="entry name" value="HELICc"/>
    <property type="match status" value="1"/>
</dbReference>
<dbReference type="OrthoDB" id="10256233at2759"/>
<sequence>MLTLTRRTLTSLASASCAYSTSSSSYAAVASGVVVVAGLAGMSASDGSTRQPGEAHVGRVARRGFASSAVAMLGSHFSVTVGGGAVALAPRSNAATRLRSRPTQNEGQDRTDGPPRRSAADHHERGRTSDARHRDQPARGRRLPRSEPGRQTRHADLAARDEMSSARETRQARTPSLRVRDTDLIVGDAEEAAPAKRAAHSPPTSPDNDAPTPFTSSRHRRLGAIRDEEDQDEAEAPIRTVRSTQTPRSPRGGVILPEDIQHLPLAEQMRVVKRHQLAKQNKSLGARRRTMLGQEKQRLKEIHQKQGAEGLAKAYSALLNDESNAHARRNRIVTTFPADPAAPSNGPEMENKKTFESLGLSPALIAALAEQEITTPTRIQSRALPQVLAGHDTGIAAETGSGKTLSYLLPIVEGIKKSDAQGDFVRPGRPRALILVPHRLLAMQVANVSKRLGKAVKFSTFCVMGGDRISRQKSAMEKPLDVMVATPQRLLELLQNKYVSLADVKYLVLDEADALFEEQFLAEITTVLRPLIERRKAIVASAEAEAQGQAPQRTFTPLQVMFVCATKMQHLVQAIRQYFPFGHIAAATTPTLHRALANLNHRFIDVVGTIGKLSELKELAKKGFKSPTLIFCDGLESVTWVHHRLSEFGIKAERLHSQIQHRDRLTIWKSFLQGESKVLVCTDLAARGLDAPMVEHVVMFDPPRSHSEYVHRAGRAGRAGRTGTVTTLYSSSERRLVKDIQERIEKGQALAVTD</sequence>
<evidence type="ECO:0000313" key="11">
    <source>
        <dbReference type="Proteomes" id="UP000008743"/>
    </source>
</evidence>
<keyword evidence="1" id="KW-0547">Nucleotide-binding</keyword>
<dbReference type="PhylomeDB" id="A0A0D2WJL3"/>
<evidence type="ECO:0000256" key="4">
    <source>
        <dbReference type="ARBA" id="ARBA00022840"/>
    </source>
</evidence>
<dbReference type="SMART" id="SM00487">
    <property type="entry name" value="DEXDc"/>
    <property type="match status" value="1"/>
</dbReference>
<evidence type="ECO:0000256" key="3">
    <source>
        <dbReference type="ARBA" id="ARBA00022806"/>
    </source>
</evidence>
<name>A0A0D2WJL3_CAPO3</name>
<dbReference type="GO" id="GO:0016787">
    <property type="term" value="F:hydrolase activity"/>
    <property type="evidence" value="ECO:0007669"/>
    <property type="project" value="UniProtKB-KW"/>
</dbReference>
<keyword evidence="11" id="KW-1185">Reference proteome</keyword>
<evidence type="ECO:0000256" key="6">
    <source>
        <dbReference type="SAM" id="MobiDB-lite"/>
    </source>
</evidence>
<evidence type="ECO:0000256" key="2">
    <source>
        <dbReference type="ARBA" id="ARBA00022801"/>
    </source>
</evidence>
<dbReference type="InterPro" id="IPR044742">
    <property type="entry name" value="DEAD/DEAH_RhlB"/>
</dbReference>
<dbReference type="STRING" id="595528.A0A0D2WJL3"/>
<dbReference type="GO" id="GO:0003724">
    <property type="term" value="F:RNA helicase activity"/>
    <property type="evidence" value="ECO:0007669"/>
    <property type="project" value="InterPro"/>
</dbReference>
<dbReference type="InParanoid" id="A0A0D2WJL3"/>
<dbReference type="GO" id="GO:0005524">
    <property type="term" value="F:ATP binding"/>
    <property type="evidence" value="ECO:0007669"/>
    <property type="project" value="UniProtKB-KW"/>
</dbReference>
<dbReference type="PROSITE" id="PS51192">
    <property type="entry name" value="HELICASE_ATP_BIND_1"/>
    <property type="match status" value="1"/>
</dbReference>
<dbReference type="CDD" id="cd18787">
    <property type="entry name" value="SF2_C_DEAD"/>
    <property type="match status" value="1"/>
</dbReference>
<gene>
    <name evidence="10" type="ORF">CAOG_001609</name>
</gene>
<keyword evidence="4" id="KW-0067">ATP-binding</keyword>
<evidence type="ECO:0000313" key="10">
    <source>
        <dbReference type="EMBL" id="KJE90275.1"/>
    </source>
</evidence>
<dbReference type="PROSITE" id="PS51194">
    <property type="entry name" value="HELICASE_CTER"/>
    <property type="match status" value="1"/>
</dbReference>
<dbReference type="PROSITE" id="PS51195">
    <property type="entry name" value="Q_MOTIF"/>
    <property type="match status" value="1"/>
</dbReference>
<evidence type="ECO:0000259" key="7">
    <source>
        <dbReference type="PROSITE" id="PS51192"/>
    </source>
</evidence>
<feature type="domain" description="Helicase C-terminal" evidence="8">
    <location>
        <begin position="615"/>
        <end position="754"/>
    </location>
</feature>
<dbReference type="Proteomes" id="UP000008743">
    <property type="component" value="Unassembled WGS sequence"/>
</dbReference>
<dbReference type="Pfam" id="PF00271">
    <property type="entry name" value="Helicase_C"/>
    <property type="match status" value="1"/>
</dbReference>
<dbReference type="AlphaFoldDB" id="A0A0D2WJL3"/>
<dbReference type="eggNOG" id="KOG0331">
    <property type="taxonomic scope" value="Eukaryota"/>
</dbReference>
<keyword evidence="3" id="KW-0347">Helicase</keyword>
<feature type="domain" description="DEAD-box RNA helicase Q" evidence="9">
    <location>
        <begin position="353"/>
        <end position="381"/>
    </location>
</feature>